<dbReference type="PANTHER" id="PTHR43035">
    <property type="entry name" value="FATTY ACID REPRESSION MUTANT PROTEIN 2-RELATED"/>
    <property type="match status" value="1"/>
</dbReference>
<dbReference type="GO" id="GO:0016491">
    <property type="term" value="F:oxidoreductase activity"/>
    <property type="evidence" value="ECO:0007669"/>
    <property type="project" value="UniProtKB-KW"/>
</dbReference>
<keyword evidence="3" id="KW-0560">Oxidoreductase</keyword>
<reference evidence="5 6" key="1">
    <citation type="journal article" date="2015" name="Int. J. Syst. Evol. Microbiol.">
        <title>Acinetobacter equi sp. nov. isolated from horse faeces.</title>
        <authorList>
            <person name="Poppel M.T."/>
            <person name="Skiebe E."/>
            <person name="Laue M."/>
            <person name="Bergmann H."/>
            <person name="Ebersberger I."/>
            <person name="Garn T."/>
            <person name="Fruth A."/>
            <person name="Baumgardt S."/>
            <person name="Busse H.J."/>
            <person name="Wilharm G."/>
        </authorList>
    </citation>
    <scope>NUCLEOTIDE SEQUENCE [LARGE SCALE GENOMIC DNA]</scope>
    <source>
        <strain evidence="5 6">114</strain>
    </source>
</reference>
<keyword evidence="2" id="KW-0963">Cytoplasm</keyword>
<dbReference type="PANTHER" id="PTHR43035:SF1">
    <property type="entry name" value="FATTY ACID REPRESSION MUTANT PROTEIN 2-RELATED"/>
    <property type="match status" value="1"/>
</dbReference>
<dbReference type="Proteomes" id="UP000064939">
    <property type="component" value="Chromosome"/>
</dbReference>
<dbReference type="FunFam" id="3.40.109.10:FF:000001">
    <property type="entry name" value="Nitroreductase family"/>
    <property type="match status" value="1"/>
</dbReference>
<evidence type="ECO:0000256" key="2">
    <source>
        <dbReference type="ARBA" id="ARBA00022490"/>
    </source>
</evidence>
<dbReference type="EMBL" id="CP012808">
    <property type="protein sequence ID" value="ALH96030.1"/>
    <property type="molecule type" value="Genomic_DNA"/>
</dbReference>
<dbReference type="AlphaFoldDB" id="A0A0N9VRQ5"/>
<dbReference type="RefSeq" id="WP_054581918.1">
    <property type="nucleotide sequence ID" value="NZ_CP012808.1"/>
</dbReference>
<dbReference type="GO" id="GO:0005737">
    <property type="term" value="C:cytoplasm"/>
    <property type="evidence" value="ECO:0007669"/>
    <property type="project" value="UniProtKB-SubCell"/>
</dbReference>
<gene>
    <name evidence="5" type="ORF">AOY20_11085</name>
</gene>
<dbReference type="KEGG" id="aei:AOY20_11085"/>
<dbReference type="InterPro" id="IPR033877">
    <property type="entry name" value="Frm2/Hbn1"/>
</dbReference>
<accession>A0A0N9VRQ5</accession>
<evidence type="ECO:0000256" key="3">
    <source>
        <dbReference type="ARBA" id="ARBA00023002"/>
    </source>
</evidence>
<dbReference type="InterPro" id="IPR029479">
    <property type="entry name" value="Nitroreductase"/>
</dbReference>
<evidence type="ECO:0000256" key="1">
    <source>
        <dbReference type="ARBA" id="ARBA00004496"/>
    </source>
</evidence>
<dbReference type="Gene3D" id="3.40.109.10">
    <property type="entry name" value="NADH Oxidase"/>
    <property type="match status" value="1"/>
</dbReference>
<organism evidence="5 6">
    <name type="scientific">Acinetobacter equi</name>
    <dbReference type="NCBI Taxonomy" id="1324350"/>
    <lineage>
        <taxon>Bacteria</taxon>
        <taxon>Pseudomonadati</taxon>
        <taxon>Pseudomonadota</taxon>
        <taxon>Gammaproteobacteria</taxon>
        <taxon>Moraxellales</taxon>
        <taxon>Moraxellaceae</taxon>
        <taxon>Acinetobacter</taxon>
    </lineage>
</organism>
<dbReference type="InterPro" id="IPR000415">
    <property type="entry name" value="Nitroreductase-like"/>
</dbReference>
<comment type="subcellular location">
    <subcellularLocation>
        <location evidence="1">Cytoplasm</location>
    </subcellularLocation>
</comment>
<dbReference type="OrthoDB" id="9810617at2"/>
<name>A0A0N9VRQ5_9GAMM</name>
<evidence type="ECO:0000259" key="4">
    <source>
        <dbReference type="Pfam" id="PF00881"/>
    </source>
</evidence>
<dbReference type="Pfam" id="PF00881">
    <property type="entry name" value="Nitroreductase"/>
    <property type="match status" value="1"/>
</dbReference>
<dbReference type="GO" id="GO:0034599">
    <property type="term" value="P:cellular response to oxidative stress"/>
    <property type="evidence" value="ECO:0007669"/>
    <property type="project" value="InterPro"/>
</dbReference>
<dbReference type="CDD" id="cd02140">
    <property type="entry name" value="Frm2-like"/>
    <property type="match status" value="1"/>
</dbReference>
<dbReference type="SUPFAM" id="SSF55469">
    <property type="entry name" value="FMN-dependent nitroreductase-like"/>
    <property type="match status" value="1"/>
</dbReference>
<sequence>MSNQFIDLITQRRTIYSIGKNVEQSSEYLTDLIQNAIKQSPSSFNSQSSRAVILLNAESEKFWNIVKEKLKSYAKDEESAAKTSAKMDSFAAGVGTVLFFEDLDVVKGLQEQFPSYAENFPIWAEHSTAIAQFATWTALHTEGLGASLQHYNPIVDEEVHAQWNIPMNWKLRAQLVFGSVEGEARAKDYINDEDRFKIFK</sequence>
<proteinExistence type="predicted"/>
<evidence type="ECO:0000313" key="5">
    <source>
        <dbReference type="EMBL" id="ALH96030.1"/>
    </source>
</evidence>
<evidence type="ECO:0000313" key="6">
    <source>
        <dbReference type="Proteomes" id="UP000064939"/>
    </source>
</evidence>
<feature type="domain" description="Nitroreductase" evidence="4">
    <location>
        <begin position="9"/>
        <end position="178"/>
    </location>
</feature>
<protein>
    <submittedName>
        <fullName evidence="5">Nitroreductase</fullName>
    </submittedName>
</protein>
<keyword evidence="6" id="KW-1185">Reference proteome</keyword>